<evidence type="ECO:0000256" key="1">
    <source>
        <dbReference type="SAM" id="SignalP"/>
    </source>
</evidence>
<dbReference type="EMBL" id="WTPX01000020">
    <property type="protein sequence ID" value="NNJ24914.1"/>
    <property type="molecule type" value="Genomic_DNA"/>
</dbReference>
<comment type="caution">
    <text evidence="2">The sequence shown here is derived from an EMBL/GenBank/DDBJ whole genome shotgun (WGS) entry which is preliminary data.</text>
</comment>
<dbReference type="RefSeq" id="WP_171184367.1">
    <property type="nucleotide sequence ID" value="NZ_WTPX01000020.1"/>
</dbReference>
<evidence type="ECO:0000313" key="2">
    <source>
        <dbReference type="EMBL" id="NNJ24914.1"/>
    </source>
</evidence>
<keyword evidence="3" id="KW-1185">Reference proteome</keyword>
<dbReference type="PROSITE" id="PS51257">
    <property type="entry name" value="PROKAR_LIPOPROTEIN"/>
    <property type="match status" value="1"/>
</dbReference>
<reference evidence="2 3" key="1">
    <citation type="journal article" date="2020" name="Syst. Appl. Microbiol.">
        <title>Alienimonas chondri sp. nov., a novel planctomycete isolated from the biofilm of the red alga Chondrus crispus.</title>
        <authorList>
            <person name="Vitorino I."/>
            <person name="Albuquerque L."/>
            <person name="Wiegand S."/>
            <person name="Kallscheuer N."/>
            <person name="da Costa M.S."/>
            <person name="Lobo-da-Cunha A."/>
            <person name="Jogler C."/>
            <person name="Lage O.M."/>
        </authorList>
    </citation>
    <scope>NUCLEOTIDE SEQUENCE [LARGE SCALE GENOMIC DNA]</scope>
    <source>
        <strain evidence="2 3">LzC2</strain>
    </source>
</reference>
<evidence type="ECO:0000313" key="3">
    <source>
        <dbReference type="Proteomes" id="UP000609651"/>
    </source>
</evidence>
<protein>
    <submittedName>
        <fullName evidence="2">Uncharacterized protein</fullName>
    </submittedName>
</protein>
<accession>A0ABX1VA37</accession>
<gene>
    <name evidence="2" type="ORF">LzC2_09760</name>
</gene>
<sequence length="131" mass="13895">MSIIKTSAAAAMLAGCFAFGSTNTAEAGGFSLQIGRPAYGGSYYGSNFNRGYYGNSFNRGYYGSGFNRGYYSGGLNRGYYGGFGGTSVYHDTSHIDVINGRPVLHRSGHFDYYGPGHFGGHGGLGGHHDHH</sequence>
<feature type="signal peptide" evidence="1">
    <location>
        <begin position="1"/>
        <end position="27"/>
    </location>
</feature>
<proteinExistence type="predicted"/>
<organism evidence="2 3">
    <name type="scientific">Alienimonas chondri</name>
    <dbReference type="NCBI Taxonomy" id="2681879"/>
    <lineage>
        <taxon>Bacteria</taxon>
        <taxon>Pseudomonadati</taxon>
        <taxon>Planctomycetota</taxon>
        <taxon>Planctomycetia</taxon>
        <taxon>Planctomycetales</taxon>
        <taxon>Planctomycetaceae</taxon>
        <taxon>Alienimonas</taxon>
    </lineage>
</organism>
<keyword evidence="1" id="KW-0732">Signal</keyword>
<name>A0ABX1VA37_9PLAN</name>
<feature type="chain" id="PRO_5046050324" evidence="1">
    <location>
        <begin position="28"/>
        <end position="131"/>
    </location>
</feature>
<dbReference type="Proteomes" id="UP000609651">
    <property type="component" value="Unassembled WGS sequence"/>
</dbReference>